<reference evidence="2 3" key="1">
    <citation type="journal article" date="2019" name="Sci. Rep.">
        <title>Comparative genomics of chytrid fungi reveal insights into the obligate biotrophic and pathogenic lifestyle of Synchytrium endobioticum.</title>
        <authorList>
            <person name="van de Vossenberg B.T.L.H."/>
            <person name="Warris S."/>
            <person name="Nguyen H.D.T."/>
            <person name="van Gent-Pelzer M.P.E."/>
            <person name="Joly D.L."/>
            <person name="van de Geest H.C."/>
            <person name="Bonants P.J.M."/>
            <person name="Smith D.S."/>
            <person name="Levesque C.A."/>
            <person name="van der Lee T.A.J."/>
        </authorList>
    </citation>
    <scope>NUCLEOTIDE SEQUENCE [LARGE SCALE GENOMIC DNA]</scope>
    <source>
        <strain evidence="2 3">LEV6574</strain>
    </source>
</reference>
<evidence type="ECO:0000256" key="1">
    <source>
        <dbReference type="SAM" id="MobiDB-lite"/>
    </source>
</evidence>
<feature type="region of interest" description="Disordered" evidence="1">
    <location>
        <begin position="408"/>
        <end position="428"/>
    </location>
</feature>
<feature type="region of interest" description="Disordered" evidence="1">
    <location>
        <begin position="228"/>
        <end position="324"/>
    </location>
</feature>
<proteinExistence type="predicted"/>
<feature type="non-terminal residue" evidence="2">
    <location>
        <position position="1"/>
    </location>
</feature>
<evidence type="ECO:0000313" key="2">
    <source>
        <dbReference type="EMBL" id="TPX36479.1"/>
    </source>
</evidence>
<comment type="caution">
    <text evidence="2">The sequence shown here is derived from an EMBL/GenBank/DDBJ whole genome shotgun (WGS) entry which is preliminary data.</text>
</comment>
<gene>
    <name evidence="2" type="ORF">SeLEV6574_g08021</name>
</gene>
<accession>A0A507CBF1</accession>
<dbReference type="EMBL" id="QEAM01000687">
    <property type="protein sequence ID" value="TPX36479.1"/>
    <property type="molecule type" value="Genomic_DNA"/>
</dbReference>
<name>A0A507CBF1_9FUNG</name>
<sequence>LQDSYLFLQLGLGPSELEKAESLIKLVSNVNFWDAFLHKIQEQGHAINGNPEVPREEQQITVIIVTSDTLDFVQPLDLLINGVTDRHRRQDMDFSVATIFNVTSQGTTSIEKADRLDPVLASYWNSSVAPDSRAPKRYLVDVVLAVSGDVTFSKTHTESENFEKLQEVCASFVWAFEHLVVDRMWSWESWLQHNARVKGDVSSPSAAHKLFRRGNVFSLHLLTKSTPRRRTESAYATRPDDHAASMNRPDGQAASMNHPSTSAPSSQEVPQNDHRGNPRMDFPQVFAQSRHASQHYVASGQHTSPGNFHRVSRNDAHTPSVGQSAAVKTIGNNVGRMQNLHNTMSSFGPGSHRLMRTSIPYVTVSLPTNVHTMTVHDVGDSQSHHSGDNTLWDSPPGYSGIDALNAPVGRVGQSSPGHRSLSLGKRHG</sequence>
<dbReference type="AlphaFoldDB" id="A0A507CBF1"/>
<evidence type="ECO:0000313" key="3">
    <source>
        <dbReference type="Proteomes" id="UP000320475"/>
    </source>
</evidence>
<dbReference type="Proteomes" id="UP000320475">
    <property type="component" value="Unassembled WGS sequence"/>
</dbReference>
<feature type="compositionally biased region" description="Polar residues" evidence="1">
    <location>
        <begin position="254"/>
        <end position="270"/>
    </location>
</feature>
<dbReference type="VEuPathDB" id="FungiDB:SeMB42_g06965"/>
<protein>
    <submittedName>
        <fullName evidence="2">Uncharacterized protein</fullName>
    </submittedName>
</protein>
<organism evidence="2 3">
    <name type="scientific">Synchytrium endobioticum</name>
    <dbReference type="NCBI Taxonomy" id="286115"/>
    <lineage>
        <taxon>Eukaryota</taxon>
        <taxon>Fungi</taxon>
        <taxon>Fungi incertae sedis</taxon>
        <taxon>Chytridiomycota</taxon>
        <taxon>Chytridiomycota incertae sedis</taxon>
        <taxon>Chytridiomycetes</taxon>
        <taxon>Synchytriales</taxon>
        <taxon>Synchytriaceae</taxon>
        <taxon>Synchytrium</taxon>
    </lineage>
</organism>